<dbReference type="EMBL" id="CP107567">
    <property type="protein sequence ID" value="UYQ62767.1"/>
    <property type="molecule type" value="Genomic_DNA"/>
</dbReference>
<dbReference type="InterPro" id="IPR046373">
    <property type="entry name" value="Acyl-CoA_Oxase/DH_mid-dom_sf"/>
</dbReference>
<dbReference type="Gene3D" id="1.10.540.10">
    <property type="entry name" value="Acyl-CoA dehydrogenase/oxidase, N-terminal domain"/>
    <property type="match status" value="1"/>
</dbReference>
<evidence type="ECO:0000256" key="2">
    <source>
        <dbReference type="ARBA" id="ARBA00022827"/>
    </source>
</evidence>
<accession>A0ABY6I9X5</accession>
<feature type="domain" description="Acyl-CoA dehydrogenase/oxidase N-terminal" evidence="4">
    <location>
        <begin position="26"/>
        <end position="103"/>
    </location>
</feature>
<dbReference type="InterPro" id="IPR037069">
    <property type="entry name" value="AcylCoA_DH/ox_N_sf"/>
</dbReference>
<dbReference type="Gene3D" id="1.20.140.10">
    <property type="entry name" value="Butyryl-CoA Dehydrogenase, subunit A, domain 3"/>
    <property type="match status" value="1"/>
</dbReference>
<dbReference type="Proteomes" id="UP001163878">
    <property type="component" value="Chromosome"/>
</dbReference>
<dbReference type="Pfam" id="PF02771">
    <property type="entry name" value="Acyl-CoA_dh_N"/>
    <property type="match status" value="1"/>
</dbReference>
<keyword evidence="2" id="KW-0274">FAD</keyword>
<name>A0ABY6I9X5_STRPE</name>
<dbReference type="Gene3D" id="2.40.110.10">
    <property type="entry name" value="Butyryl-CoA Dehydrogenase, subunit A, domain 2"/>
    <property type="match status" value="1"/>
</dbReference>
<organism evidence="5 6">
    <name type="scientific">Streptomyces peucetius</name>
    <dbReference type="NCBI Taxonomy" id="1950"/>
    <lineage>
        <taxon>Bacteria</taxon>
        <taxon>Bacillati</taxon>
        <taxon>Actinomycetota</taxon>
        <taxon>Actinomycetes</taxon>
        <taxon>Kitasatosporales</taxon>
        <taxon>Streptomycetaceae</taxon>
        <taxon>Streptomyces</taxon>
    </lineage>
</organism>
<evidence type="ECO:0000313" key="5">
    <source>
        <dbReference type="EMBL" id="UYQ62767.1"/>
    </source>
</evidence>
<dbReference type="SUPFAM" id="SSF56645">
    <property type="entry name" value="Acyl-CoA dehydrogenase NM domain-like"/>
    <property type="match status" value="1"/>
</dbReference>
<keyword evidence="6" id="KW-1185">Reference proteome</keyword>
<evidence type="ECO:0000256" key="1">
    <source>
        <dbReference type="ARBA" id="ARBA00022630"/>
    </source>
</evidence>
<dbReference type="RefSeq" id="WP_264244567.1">
    <property type="nucleotide sequence ID" value="NZ_CP107567.1"/>
</dbReference>
<gene>
    <name evidence="5" type="ORF">OGH68_15610</name>
</gene>
<proteinExistence type="predicted"/>
<dbReference type="SUPFAM" id="SSF47203">
    <property type="entry name" value="Acyl-CoA dehydrogenase C-terminal domain-like"/>
    <property type="match status" value="1"/>
</dbReference>
<protein>
    <submittedName>
        <fullName evidence="5">Acyl-CoA dehydrogenase family protein</fullName>
    </submittedName>
</protein>
<dbReference type="PANTHER" id="PTHR43884:SF20">
    <property type="entry name" value="ACYL-COA DEHYDROGENASE FADE28"/>
    <property type="match status" value="1"/>
</dbReference>
<dbReference type="PANTHER" id="PTHR43884">
    <property type="entry name" value="ACYL-COA DEHYDROGENASE"/>
    <property type="match status" value="1"/>
</dbReference>
<reference evidence="5" key="1">
    <citation type="submission" date="2022-10" db="EMBL/GenBank/DDBJ databases">
        <title>Cytochrome P450 Catalyzes Benzene Ring Formation in the Biosynthesis of Trialkyl-Substituted Aromatic Polyketides.</title>
        <authorList>
            <person name="Zhao E."/>
            <person name="Ge H."/>
        </authorList>
    </citation>
    <scope>NUCLEOTIDE SEQUENCE</scope>
    <source>
        <strain evidence="5">NA0869</strain>
    </source>
</reference>
<evidence type="ECO:0000256" key="3">
    <source>
        <dbReference type="ARBA" id="ARBA00023002"/>
    </source>
</evidence>
<keyword evidence="1" id="KW-0285">Flavoprotein</keyword>
<dbReference type="InterPro" id="IPR009100">
    <property type="entry name" value="AcylCoA_DH/oxidase_NM_dom_sf"/>
</dbReference>
<dbReference type="InterPro" id="IPR013786">
    <property type="entry name" value="AcylCoA_DH/ox_N"/>
</dbReference>
<keyword evidence="3" id="KW-0560">Oxidoreductase</keyword>
<evidence type="ECO:0000313" key="6">
    <source>
        <dbReference type="Proteomes" id="UP001163878"/>
    </source>
</evidence>
<evidence type="ECO:0000259" key="4">
    <source>
        <dbReference type="Pfam" id="PF02771"/>
    </source>
</evidence>
<sequence>MDAVLTAEQNAFRRTVREALTGATGPAGWARLVRRLGLPGLALPAAASGGADRTITGLAVVCEETGRDLTPSPLLATAGLAAPLIAALGTPEQRSALLPRIADASLTGTLAVPGSLADALALTGDNSTGAWAGGGRSGGLQARRTGDGWTLYGEAPQVLDGHSARLLLVAAHTGGFPRSRALLFHVGADAPGLTRTRLTTPDGTRPLAGLQLRDCPALLLGTDDGADVPGALAATGRRAAVLLAAEAAGAAAGALSRAVGHIAARDAVGHRLSDLYAHVQAARSAAYYAAWDPTAGPSALAQGLEALRTVADETVRLTGGPGLVRDDGTTHRYAGRAAAEARLFGPVHRLRDAAAQRAGLVTAEGTAA</sequence>
<dbReference type="InterPro" id="IPR036250">
    <property type="entry name" value="AcylCo_DH-like_C"/>
</dbReference>